<keyword evidence="2" id="KW-1185">Reference proteome</keyword>
<dbReference type="Proteomes" id="UP000250134">
    <property type="component" value="Chromosome"/>
</dbReference>
<accession>A0A2Z2M629</accession>
<name>A0A2Z2M629_THEGO</name>
<evidence type="ECO:0000313" key="1">
    <source>
        <dbReference type="EMBL" id="ASJ00579.1"/>
    </source>
</evidence>
<reference evidence="1 2" key="1">
    <citation type="submission" date="2016-03" db="EMBL/GenBank/DDBJ databases">
        <title>Complete genome sequence of Thermococcus gorgonarius.</title>
        <authorList>
            <person name="Oger P.M."/>
        </authorList>
    </citation>
    <scope>NUCLEOTIDE SEQUENCE [LARGE SCALE GENOMIC DNA]</scope>
    <source>
        <strain evidence="1 2">W-12</strain>
    </source>
</reference>
<sequence length="65" mass="7128">MGILDDLFGLRGGAEKLDLDRLEVPYTEIRLARVSLREHSPSFSSSGLFGNSFAEGISLAEILME</sequence>
<organism evidence="1 2">
    <name type="scientific">Thermococcus gorgonarius</name>
    <dbReference type="NCBI Taxonomy" id="71997"/>
    <lineage>
        <taxon>Archaea</taxon>
        <taxon>Methanobacteriati</taxon>
        <taxon>Methanobacteriota</taxon>
        <taxon>Thermococci</taxon>
        <taxon>Thermococcales</taxon>
        <taxon>Thermococcaceae</taxon>
        <taxon>Thermococcus</taxon>
    </lineage>
</organism>
<proteinExistence type="predicted"/>
<gene>
    <name evidence="1" type="ORF">A3K92_03355</name>
</gene>
<dbReference type="EMBL" id="CP014855">
    <property type="protein sequence ID" value="ASJ00579.1"/>
    <property type="molecule type" value="Genomic_DNA"/>
</dbReference>
<dbReference type="AlphaFoldDB" id="A0A2Z2M629"/>
<dbReference type="KEGG" id="tgg:A3K92_03355"/>
<evidence type="ECO:0000313" key="2">
    <source>
        <dbReference type="Proteomes" id="UP000250134"/>
    </source>
</evidence>
<protein>
    <submittedName>
        <fullName evidence="1">Uncharacterized protein</fullName>
    </submittedName>
</protein>